<sequence length="132" mass="13901">MMPLDKIHSLAMPFSVSMGVTFTDADLERVVATMLVREDLCTLGHTIHGGAVMALADAVGAAATVINLPEGAKGTTTIESKTNFTGGAKAGSTVRAIATPVHRGRRTQVWQTRIETEEGKLVGVVTQTQLVL</sequence>
<dbReference type="GO" id="GO:0005829">
    <property type="term" value="C:cytosol"/>
    <property type="evidence" value="ECO:0007669"/>
    <property type="project" value="TreeGrafter"/>
</dbReference>
<reference evidence="3 4" key="1">
    <citation type="submission" date="2016-03" db="EMBL/GenBank/DDBJ databases">
        <title>Microsymbionts genomes from the relict species Vavilovia formosa (Stev.) Fed.</title>
        <authorList>
            <person name="Kopat V."/>
            <person name="Chirak E."/>
            <person name="Kimeklis A."/>
            <person name="Andronov E."/>
        </authorList>
    </citation>
    <scope>NUCLEOTIDE SEQUENCE [LARGE SCALE GENOMIC DNA]</scope>
    <source>
        <strain evidence="3 4">Vaf07</strain>
    </source>
</reference>
<dbReference type="InterPro" id="IPR006683">
    <property type="entry name" value="Thioestr_dom"/>
</dbReference>
<dbReference type="OrthoDB" id="9813282at2"/>
<evidence type="ECO:0000313" key="3">
    <source>
        <dbReference type="EMBL" id="KZD21587.1"/>
    </source>
</evidence>
<dbReference type="PANTHER" id="PTHR43240:SF8">
    <property type="entry name" value="PHENYLACETIC ACID DEGRADATION-RELATED PROTEIN"/>
    <property type="match status" value="1"/>
</dbReference>
<dbReference type="Proteomes" id="UP000076574">
    <property type="component" value="Unassembled WGS sequence"/>
</dbReference>
<dbReference type="AlphaFoldDB" id="A0A163XZ07"/>
<dbReference type="Pfam" id="PF03061">
    <property type="entry name" value="4HBT"/>
    <property type="match status" value="1"/>
</dbReference>
<dbReference type="EMBL" id="LVYV01000045">
    <property type="protein sequence ID" value="KZD21587.1"/>
    <property type="molecule type" value="Genomic_DNA"/>
</dbReference>
<dbReference type="Gene3D" id="3.10.129.10">
    <property type="entry name" value="Hotdog Thioesterase"/>
    <property type="match status" value="1"/>
</dbReference>
<evidence type="ECO:0000313" key="4">
    <source>
        <dbReference type="Proteomes" id="UP000076574"/>
    </source>
</evidence>
<comment type="caution">
    <text evidence="3">The sequence shown here is derived from an EMBL/GenBank/DDBJ whole genome shotgun (WGS) entry which is preliminary data.</text>
</comment>
<keyword evidence="4" id="KW-1185">Reference proteome</keyword>
<dbReference type="GO" id="GO:0061522">
    <property type="term" value="F:1,4-dihydroxy-2-naphthoyl-CoA thioesterase activity"/>
    <property type="evidence" value="ECO:0007669"/>
    <property type="project" value="TreeGrafter"/>
</dbReference>
<dbReference type="CDD" id="cd03443">
    <property type="entry name" value="PaaI_thioesterase"/>
    <property type="match status" value="1"/>
</dbReference>
<proteinExistence type="predicted"/>
<evidence type="ECO:0000256" key="1">
    <source>
        <dbReference type="ARBA" id="ARBA00022801"/>
    </source>
</evidence>
<organism evidence="3 4">
    <name type="scientific">Tardiphaga robiniae</name>
    <dbReference type="NCBI Taxonomy" id="943830"/>
    <lineage>
        <taxon>Bacteria</taxon>
        <taxon>Pseudomonadati</taxon>
        <taxon>Pseudomonadota</taxon>
        <taxon>Alphaproteobacteria</taxon>
        <taxon>Hyphomicrobiales</taxon>
        <taxon>Nitrobacteraceae</taxon>
        <taxon>Tardiphaga</taxon>
    </lineage>
</organism>
<evidence type="ECO:0000259" key="2">
    <source>
        <dbReference type="Pfam" id="PF03061"/>
    </source>
</evidence>
<dbReference type="NCBIfam" id="TIGR00369">
    <property type="entry name" value="unchar_dom_1"/>
    <property type="match status" value="1"/>
</dbReference>
<dbReference type="RefSeq" id="WP_068736860.1">
    <property type="nucleotide sequence ID" value="NZ_LVYV01000045.1"/>
</dbReference>
<dbReference type="InterPro" id="IPR003736">
    <property type="entry name" value="PAAI_dom"/>
</dbReference>
<gene>
    <name evidence="3" type="ORF">A4A58_14685</name>
</gene>
<accession>A0A163XZ07</accession>
<dbReference type="PANTHER" id="PTHR43240">
    <property type="entry name" value="1,4-DIHYDROXY-2-NAPHTHOYL-COA THIOESTERASE 1"/>
    <property type="match status" value="1"/>
</dbReference>
<name>A0A163XZ07_9BRAD</name>
<keyword evidence="1" id="KW-0378">Hydrolase</keyword>
<dbReference type="SUPFAM" id="SSF54637">
    <property type="entry name" value="Thioesterase/thiol ester dehydrase-isomerase"/>
    <property type="match status" value="1"/>
</dbReference>
<feature type="domain" description="Thioesterase" evidence="2">
    <location>
        <begin position="45"/>
        <end position="122"/>
    </location>
</feature>
<dbReference type="STRING" id="943830.A4A58_14685"/>
<protein>
    <submittedName>
        <fullName evidence="3">Phenylacetic acid degradation protein</fullName>
    </submittedName>
</protein>
<dbReference type="InterPro" id="IPR029069">
    <property type="entry name" value="HotDog_dom_sf"/>
</dbReference>